<evidence type="ECO:0000256" key="4">
    <source>
        <dbReference type="ARBA" id="ARBA00023136"/>
    </source>
</evidence>
<protein>
    <submittedName>
        <fullName evidence="7">YIP1 family protein</fullName>
    </submittedName>
</protein>
<feature type="transmembrane region" description="Helical" evidence="5">
    <location>
        <begin position="80"/>
        <end position="113"/>
    </location>
</feature>
<comment type="subcellular location">
    <subcellularLocation>
        <location evidence="1">Membrane</location>
        <topology evidence="1">Multi-pass membrane protein</topology>
    </subcellularLocation>
</comment>
<gene>
    <name evidence="7" type="ORF">D3873_01095</name>
</gene>
<accession>A0A385YQ05</accession>
<evidence type="ECO:0000256" key="1">
    <source>
        <dbReference type="ARBA" id="ARBA00004141"/>
    </source>
</evidence>
<reference evidence="8" key="1">
    <citation type="submission" date="2018-09" db="EMBL/GenBank/DDBJ databases">
        <authorList>
            <person name="Zhu H."/>
        </authorList>
    </citation>
    <scope>NUCLEOTIDE SEQUENCE [LARGE SCALE GENOMIC DNA]</scope>
    <source>
        <strain evidence="8">K2R23-3</strain>
    </source>
</reference>
<evidence type="ECO:0000313" key="7">
    <source>
        <dbReference type="EMBL" id="AYC28531.1"/>
    </source>
</evidence>
<feature type="transmembrane region" description="Helical" evidence="5">
    <location>
        <begin position="125"/>
        <end position="150"/>
    </location>
</feature>
<dbReference type="KEGG" id="paek:D3873_01095"/>
<evidence type="ECO:0000256" key="5">
    <source>
        <dbReference type="SAM" id="Phobius"/>
    </source>
</evidence>
<feature type="transmembrane region" description="Helical" evidence="5">
    <location>
        <begin position="206"/>
        <end position="232"/>
    </location>
</feature>
<keyword evidence="2 5" id="KW-0812">Transmembrane</keyword>
<dbReference type="InterPro" id="IPR006977">
    <property type="entry name" value="Yip1_dom"/>
</dbReference>
<dbReference type="Pfam" id="PF04893">
    <property type="entry name" value="Yip1"/>
    <property type="match status" value="1"/>
</dbReference>
<keyword evidence="4 5" id="KW-0472">Membrane</keyword>
<keyword evidence="3 5" id="KW-1133">Transmembrane helix</keyword>
<feature type="domain" description="Yip1" evidence="6">
    <location>
        <begin position="36"/>
        <end position="223"/>
    </location>
</feature>
<evidence type="ECO:0000259" key="6">
    <source>
        <dbReference type="Pfam" id="PF04893"/>
    </source>
</evidence>
<dbReference type="GO" id="GO:0016020">
    <property type="term" value="C:membrane"/>
    <property type="evidence" value="ECO:0007669"/>
    <property type="project" value="UniProtKB-SubCell"/>
</dbReference>
<dbReference type="OrthoDB" id="2987623at2"/>
<evidence type="ECO:0000256" key="3">
    <source>
        <dbReference type="ARBA" id="ARBA00022989"/>
    </source>
</evidence>
<organism evidence="7 8">
    <name type="scientific">Paenisporosarcina cavernae</name>
    <dbReference type="NCBI Taxonomy" id="2320858"/>
    <lineage>
        <taxon>Bacteria</taxon>
        <taxon>Bacillati</taxon>
        <taxon>Bacillota</taxon>
        <taxon>Bacilli</taxon>
        <taxon>Bacillales</taxon>
        <taxon>Caryophanaceae</taxon>
        <taxon>Paenisporosarcina</taxon>
    </lineage>
</organism>
<keyword evidence="8" id="KW-1185">Reference proteome</keyword>
<dbReference type="AlphaFoldDB" id="A0A385YQ05"/>
<feature type="transmembrane region" description="Helical" evidence="5">
    <location>
        <begin position="170"/>
        <end position="194"/>
    </location>
</feature>
<dbReference type="EMBL" id="CP032418">
    <property type="protein sequence ID" value="AYC28531.1"/>
    <property type="molecule type" value="Genomic_DNA"/>
</dbReference>
<proteinExistence type="predicted"/>
<dbReference type="Proteomes" id="UP000265725">
    <property type="component" value="Chromosome"/>
</dbReference>
<evidence type="ECO:0000313" key="8">
    <source>
        <dbReference type="Proteomes" id="UP000265725"/>
    </source>
</evidence>
<sequence length="235" mass="26196">MYVQEKRSTIHLREKGATIMQEIRETETEQLNPFISIWTKTRETVRYALEYKREKYFYFIILIAGILALLPSVFDTTLGFEIPIIVAILLALILGPILGFISTMIGAGIYLLVGKLFKGKATFNEMWKTIALTQLVSIWMAPLLLIGAFFTKGSYFSDPFATTVSPTATAVDAIIGIFLLVLGIWSIIISSKAIGEAHQFSSWKGFFTMLIPGVIVFIIAVVIIVTLSFAMFGTF</sequence>
<feature type="transmembrane region" description="Helical" evidence="5">
    <location>
        <begin position="56"/>
        <end position="74"/>
    </location>
</feature>
<name>A0A385YQ05_9BACL</name>
<evidence type="ECO:0000256" key="2">
    <source>
        <dbReference type="ARBA" id="ARBA00022692"/>
    </source>
</evidence>